<evidence type="ECO:0000256" key="4">
    <source>
        <dbReference type="ARBA" id="ARBA00022598"/>
    </source>
</evidence>
<keyword evidence="9" id="KW-0648">Protein biosynthesis</keyword>
<evidence type="ECO:0000256" key="6">
    <source>
        <dbReference type="ARBA" id="ARBA00022741"/>
    </source>
</evidence>
<evidence type="ECO:0000256" key="3">
    <source>
        <dbReference type="ARBA" id="ARBA00012832"/>
    </source>
</evidence>
<keyword evidence="4" id="KW-0436">Ligase</keyword>
<dbReference type="AlphaFoldDB" id="A0A484M9A5"/>
<keyword evidence="8" id="KW-0067">ATP-binding</keyword>
<dbReference type="SUPFAM" id="SSF47323">
    <property type="entry name" value="Anticodon-binding domain of a subclass of class I aminoacyl-tRNA synthetases"/>
    <property type="match status" value="1"/>
</dbReference>
<evidence type="ECO:0000256" key="11">
    <source>
        <dbReference type="ARBA" id="ARBA00031499"/>
    </source>
</evidence>
<dbReference type="GO" id="GO:0046872">
    <property type="term" value="F:metal ion binding"/>
    <property type="evidence" value="ECO:0007669"/>
    <property type="project" value="UniProtKB-KW"/>
</dbReference>
<dbReference type="SUPFAM" id="SSF52374">
    <property type="entry name" value="Nucleotidylyl transferase"/>
    <property type="match status" value="1"/>
</dbReference>
<dbReference type="GO" id="GO:0004817">
    <property type="term" value="F:cysteine-tRNA ligase activity"/>
    <property type="evidence" value="ECO:0007669"/>
    <property type="project" value="UniProtKB-EC"/>
</dbReference>
<dbReference type="PRINTS" id="PR00983">
    <property type="entry name" value="TRNASYNTHCYS"/>
</dbReference>
<dbReference type="InterPro" id="IPR056411">
    <property type="entry name" value="CysS_C"/>
</dbReference>
<dbReference type="NCBIfam" id="TIGR00435">
    <property type="entry name" value="cysS"/>
    <property type="match status" value="1"/>
</dbReference>
<dbReference type="GO" id="GO:0005524">
    <property type="term" value="F:ATP binding"/>
    <property type="evidence" value="ECO:0007669"/>
    <property type="project" value="UniProtKB-KW"/>
</dbReference>
<evidence type="ECO:0000256" key="10">
    <source>
        <dbReference type="ARBA" id="ARBA00023146"/>
    </source>
</evidence>
<comment type="cofactor">
    <cofactor evidence="1">
        <name>Zn(2+)</name>
        <dbReference type="ChEBI" id="CHEBI:29105"/>
    </cofactor>
</comment>
<dbReference type="InterPro" id="IPR014729">
    <property type="entry name" value="Rossmann-like_a/b/a_fold"/>
</dbReference>
<dbReference type="Pfam" id="PF23493">
    <property type="entry name" value="CysS_C"/>
    <property type="match status" value="1"/>
</dbReference>
<dbReference type="EMBL" id="OOIL02002808">
    <property type="protein sequence ID" value="VFQ84608.1"/>
    <property type="molecule type" value="Genomic_DNA"/>
</dbReference>
<keyword evidence="7" id="KW-0862">Zinc</keyword>
<evidence type="ECO:0000259" key="12">
    <source>
        <dbReference type="Pfam" id="PF01406"/>
    </source>
</evidence>
<dbReference type="CDD" id="cd00672">
    <property type="entry name" value="CysRS_core"/>
    <property type="match status" value="1"/>
</dbReference>
<evidence type="ECO:0000256" key="7">
    <source>
        <dbReference type="ARBA" id="ARBA00022833"/>
    </source>
</evidence>
<evidence type="ECO:0000313" key="14">
    <source>
        <dbReference type="EMBL" id="VFQ84608.1"/>
    </source>
</evidence>
<dbReference type="GO" id="GO:0006423">
    <property type="term" value="P:cysteinyl-tRNA aminoacylation"/>
    <property type="evidence" value="ECO:0007669"/>
    <property type="project" value="InterPro"/>
</dbReference>
<dbReference type="InterPro" id="IPR024909">
    <property type="entry name" value="Cys-tRNA/MSH_ligase"/>
</dbReference>
<gene>
    <name evidence="14" type="ORF">CCAM_LOCUS26384</name>
</gene>
<evidence type="ECO:0000259" key="13">
    <source>
        <dbReference type="Pfam" id="PF23493"/>
    </source>
</evidence>
<keyword evidence="6" id="KW-0547">Nucleotide-binding</keyword>
<dbReference type="InterPro" id="IPR015803">
    <property type="entry name" value="Cys-tRNA-ligase"/>
</dbReference>
<reference evidence="14 15" key="1">
    <citation type="submission" date="2018-04" db="EMBL/GenBank/DDBJ databases">
        <authorList>
            <person name="Vogel A."/>
        </authorList>
    </citation>
    <scope>NUCLEOTIDE SEQUENCE [LARGE SCALE GENOMIC DNA]</scope>
</reference>
<accession>A0A484M9A5</accession>
<dbReference type="Gene3D" id="3.40.50.620">
    <property type="entry name" value="HUPs"/>
    <property type="match status" value="1"/>
</dbReference>
<dbReference type="OrthoDB" id="438179at2759"/>
<evidence type="ECO:0000256" key="1">
    <source>
        <dbReference type="ARBA" id="ARBA00001947"/>
    </source>
</evidence>
<dbReference type="FunFam" id="3.40.50.620:FF:000009">
    <property type="entry name" value="Cysteine--tRNA ligase"/>
    <property type="match status" value="1"/>
</dbReference>
<dbReference type="Proteomes" id="UP000595140">
    <property type="component" value="Unassembled WGS sequence"/>
</dbReference>
<proteinExistence type="inferred from homology"/>
<feature type="domain" description="Cysteinyl-tRNA ligase anticodon binding" evidence="13">
    <location>
        <begin position="467"/>
        <end position="502"/>
    </location>
</feature>
<dbReference type="GO" id="GO:0005737">
    <property type="term" value="C:cytoplasm"/>
    <property type="evidence" value="ECO:0007669"/>
    <property type="project" value="TreeGrafter"/>
</dbReference>
<dbReference type="Pfam" id="PF01406">
    <property type="entry name" value="tRNA-synt_1e"/>
    <property type="match status" value="1"/>
</dbReference>
<evidence type="ECO:0000256" key="2">
    <source>
        <dbReference type="ARBA" id="ARBA00005594"/>
    </source>
</evidence>
<evidence type="ECO:0000256" key="5">
    <source>
        <dbReference type="ARBA" id="ARBA00022723"/>
    </source>
</evidence>
<dbReference type="EC" id="6.1.1.16" evidence="3"/>
<evidence type="ECO:0000256" key="8">
    <source>
        <dbReference type="ARBA" id="ARBA00022840"/>
    </source>
</evidence>
<evidence type="ECO:0000313" key="15">
    <source>
        <dbReference type="Proteomes" id="UP000595140"/>
    </source>
</evidence>
<keyword evidence="5" id="KW-0479">Metal-binding</keyword>
<dbReference type="PANTHER" id="PTHR10890:SF26">
    <property type="entry name" value="CYSTEINE--TRNA LIGASE 1, CYTOPLASMIC-RELATED"/>
    <property type="match status" value="1"/>
</dbReference>
<comment type="similarity">
    <text evidence="2">Belongs to the class-I aminoacyl-tRNA synthetase family.</text>
</comment>
<sequence length="524" mass="59625">MEKTKKPPELLLYNTLAKQKQTFKPMSPGKVGMYVCGITPYDLSHIGHARAYVAFDVLFRYLEHLGYEVTYVRNFTDIDDKIINRANNLKLDPIALSARYCEEFHKDMKDLQCRSPTIEPRVSDHMEQIKKMIARIIENGCAYMLDGDVYFSVEKFPNYGRLSGRKGGDNKAGERVEVDIRKRNLADFALWKAKKPGEPSWESPWGPGRPGWHIECSAMSAEYLSHKFDIHGGGMDLEFPHHENEIAQSCAACPESEITYWVHNGFVVIGTPGSTSKMSKSSKFVTIREVTELYHPLALRYFLLGTHYRSPVNYSEPQMEIASEAAFYIYQTLQDCRDAVRAVGEGIEANSAKPRFSADGLESINKLNDDFEKRLSDDLHTPTILNATLQEGLRSMNSSISLLKKKVQKQKQELTLHYLTEMEKGVRRVLMVLGLLSDSPYPEVLQQLKDKALKRAGMSEDEVLQKIKERAEARKKKEFSKSDEIRSDLCARGIALMDDGKEDTIWRPCVSAFRSKLGQPTENE</sequence>
<dbReference type="InterPro" id="IPR009080">
    <property type="entry name" value="tRNAsynth_Ia_anticodon-bd"/>
</dbReference>
<dbReference type="PANTHER" id="PTHR10890">
    <property type="entry name" value="CYSTEINYL-TRNA SYNTHETASE"/>
    <property type="match status" value="1"/>
</dbReference>
<feature type="domain" description="tRNA synthetases class I catalytic" evidence="12">
    <location>
        <begin position="23"/>
        <end position="322"/>
    </location>
</feature>
<dbReference type="Gene3D" id="1.20.120.1910">
    <property type="entry name" value="Cysteine-tRNA ligase, C-terminal anti-codon recognition domain"/>
    <property type="match status" value="1"/>
</dbReference>
<name>A0A484M9A5_9ASTE</name>
<keyword evidence="10" id="KW-0030">Aminoacyl-tRNA synthetase</keyword>
<dbReference type="InterPro" id="IPR032678">
    <property type="entry name" value="tRNA-synt_1_cat_dom"/>
</dbReference>
<organism evidence="14 15">
    <name type="scientific">Cuscuta campestris</name>
    <dbReference type="NCBI Taxonomy" id="132261"/>
    <lineage>
        <taxon>Eukaryota</taxon>
        <taxon>Viridiplantae</taxon>
        <taxon>Streptophyta</taxon>
        <taxon>Embryophyta</taxon>
        <taxon>Tracheophyta</taxon>
        <taxon>Spermatophyta</taxon>
        <taxon>Magnoliopsida</taxon>
        <taxon>eudicotyledons</taxon>
        <taxon>Gunneridae</taxon>
        <taxon>Pentapetalae</taxon>
        <taxon>asterids</taxon>
        <taxon>lamiids</taxon>
        <taxon>Solanales</taxon>
        <taxon>Convolvulaceae</taxon>
        <taxon>Cuscuteae</taxon>
        <taxon>Cuscuta</taxon>
        <taxon>Cuscuta subgen. Grammica</taxon>
        <taxon>Cuscuta sect. Cleistogrammica</taxon>
    </lineage>
</organism>
<dbReference type="HAMAP" id="MF_00041">
    <property type="entry name" value="Cys_tRNA_synth"/>
    <property type="match status" value="1"/>
</dbReference>
<keyword evidence="15" id="KW-1185">Reference proteome</keyword>
<protein>
    <recommendedName>
        <fullName evidence="3">cysteine--tRNA ligase</fullName>
        <ecNumber evidence="3">6.1.1.16</ecNumber>
    </recommendedName>
    <alternativeName>
        <fullName evidence="11">Cysteinyl-tRNA synthetase</fullName>
    </alternativeName>
</protein>
<evidence type="ECO:0000256" key="9">
    <source>
        <dbReference type="ARBA" id="ARBA00022917"/>
    </source>
</evidence>